<dbReference type="RefSeq" id="WP_004523156.1">
    <property type="nucleotide sequence ID" value="NZ_CM000833.1"/>
</dbReference>
<dbReference type="Proteomes" id="UP000001812">
    <property type="component" value="Chromosome II"/>
</dbReference>
<organism evidence="1">
    <name type="scientific">Burkholderia pseudomallei 1710a</name>
    <dbReference type="NCBI Taxonomy" id="320371"/>
    <lineage>
        <taxon>Bacteria</taxon>
        <taxon>Pseudomonadati</taxon>
        <taxon>Pseudomonadota</taxon>
        <taxon>Betaproteobacteria</taxon>
        <taxon>Burkholderiales</taxon>
        <taxon>Burkholderiaceae</taxon>
        <taxon>Burkholderia</taxon>
        <taxon>pseudomallei group</taxon>
    </lineage>
</organism>
<proteinExistence type="predicted"/>
<reference evidence="1" key="1">
    <citation type="submission" date="2009-05" db="EMBL/GenBank/DDBJ databases">
        <authorList>
            <person name="Harkins D.M."/>
            <person name="DeShazer D."/>
            <person name="Woods D.E."/>
            <person name="Brinkac L.M."/>
            <person name="Brown K.A."/>
            <person name="Hung G.C."/>
            <person name="Tuanyok A."/>
            <person name="Zhang B."/>
            <person name="Nierman W.C."/>
        </authorList>
    </citation>
    <scope>NUCLEOTIDE SEQUENCE [LARGE SCALE GENOMIC DNA]</scope>
    <source>
        <strain evidence="1">1710a</strain>
    </source>
</reference>
<dbReference type="AlphaFoldDB" id="A0A0E1VTP1"/>
<evidence type="ECO:0000313" key="1">
    <source>
        <dbReference type="EMBL" id="EET04258.1"/>
    </source>
</evidence>
<sequence>MRGNGRSRAPARRAGVRRARCHDVSPRVKVGCFNNAARVLWPIWPIGDDAVVRVSINRAFKGPRRSALTTFVVKIARHCSFNVQ</sequence>
<dbReference type="HOGENOM" id="CLU_2521238_0_0_4"/>
<accession>A0A0E1VTP1</accession>
<dbReference type="EMBL" id="CM000833">
    <property type="protein sequence ID" value="EET04258.1"/>
    <property type="molecule type" value="Genomic_DNA"/>
</dbReference>
<gene>
    <name evidence="1" type="ORF">BURPS1710A_A3270</name>
</gene>
<name>A0A0E1VTP1_BURPE</name>
<protein>
    <submittedName>
        <fullName evidence="1">Uncharacterized protein</fullName>
    </submittedName>
</protein>